<feature type="transmembrane region" description="Helical" evidence="4">
    <location>
        <begin position="160"/>
        <end position="181"/>
    </location>
</feature>
<feature type="transmembrane region" description="Helical" evidence="4">
    <location>
        <begin position="305"/>
        <end position="321"/>
    </location>
</feature>
<dbReference type="OMA" id="FEKGYHY"/>
<dbReference type="Pfam" id="PF07690">
    <property type="entry name" value="MFS_1"/>
    <property type="match status" value="2"/>
</dbReference>
<feature type="region of interest" description="Disordered" evidence="3">
    <location>
        <begin position="227"/>
        <end position="251"/>
    </location>
</feature>
<evidence type="ECO:0000256" key="1">
    <source>
        <dbReference type="ARBA" id="ARBA00004141"/>
    </source>
</evidence>
<evidence type="ECO:0000313" key="6">
    <source>
        <dbReference type="EMBL" id="KNE54086.1"/>
    </source>
</evidence>
<dbReference type="eggNOG" id="KOG2504">
    <property type="taxonomic scope" value="Eukaryota"/>
</dbReference>
<dbReference type="CDD" id="cd17353">
    <property type="entry name" value="MFS_OFA_like"/>
    <property type="match status" value="1"/>
</dbReference>
<name>A0A0L0RVI9_ALLM3</name>
<feature type="transmembrane region" description="Helical" evidence="4">
    <location>
        <begin position="102"/>
        <end position="121"/>
    </location>
</feature>
<evidence type="ECO:0000259" key="5">
    <source>
        <dbReference type="PROSITE" id="PS50850"/>
    </source>
</evidence>
<dbReference type="InterPro" id="IPR050327">
    <property type="entry name" value="Proton-linked_MCT"/>
</dbReference>
<evidence type="ECO:0000256" key="3">
    <source>
        <dbReference type="SAM" id="MobiDB-lite"/>
    </source>
</evidence>
<keyword evidence="4" id="KW-0472">Membrane</keyword>
<comment type="subcellular location">
    <subcellularLocation>
        <location evidence="1">Membrane</location>
        <topology evidence="1">Multi-pass membrane protein</topology>
    </subcellularLocation>
</comment>
<comment type="similarity">
    <text evidence="2">Belongs to the major facilitator superfamily. Monocarboxylate porter (TC 2.A.1.13) family.</text>
</comment>
<feature type="transmembrane region" description="Helical" evidence="4">
    <location>
        <begin position="359"/>
        <end position="382"/>
    </location>
</feature>
<feature type="transmembrane region" description="Helical" evidence="4">
    <location>
        <begin position="433"/>
        <end position="453"/>
    </location>
</feature>
<dbReference type="STRING" id="578462.A0A0L0RVI9"/>
<feature type="transmembrane region" description="Helical" evidence="4">
    <location>
        <begin position="267"/>
        <end position="285"/>
    </location>
</feature>
<evidence type="ECO:0000256" key="4">
    <source>
        <dbReference type="SAM" id="Phobius"/>
    </source>
</evidence>
<dbReference type="PROSITE" id="PS50850">
    <property type="entry name" value="MFS"/>
    <property type="match status" value="1"/>
</dbReference>
<dbReference type="GO" id="GO:0022857">
    <property type="term" value="F:transmembrane transporter activity"/>
    <property type="evidence" value="ECO:0007669"/>
    <property type="project" value="InterPro"/>
</dbReference>
<keyword evidence="4" id="KW-0812">Transmembrane</keyword>
<dbReference type="OrthoDB" id="410267at2759"/>
<feature type="domain" description="Major facilitator superfamily (MFS) profile" evidence="5">
    <location>
        <begin position="34"/>
        <end position="457"/>
    </location>
</feature>
<dbReference type="InterPro" id="IPR020846">
    <property type="entry name" value="MFS_dom"/>
</dbReference>
<feature type="transmembrane region" description="Helical" evidence="4">
    <location>
        <begin position="127"/>
        <end position="148"/>
    </location>
</feature>
<dbReference type="PANTHER" id="PTHR11360:SF317">
    <property type="entry name" value="MAJOR FACILITATOR SUPERFAMILY (MFS) PROFILE DOMAIN-CONTAINING PROTEIN-RELATED"/>
    <property type="match status" value="1"/>
</dbReference>
<dbReference type="AlphaFoldDB" id="A0A0L0RVI9"/>
<dbReference type="GO" id="GO:0016020">
    <property type="term" value="C:membrane"/>
    <property type="evidence" value="ECO:0007669"/>
    <property type="project" value="UniProtKB-SubCell"/>
</dbReference>
<feature type="transmembrane region" description="Helical" evidence="4">
    <location>
        <begin position="36"/>
        <end position="55"/>
    </location>
</feature>
<protein>
    <recommendedName>
        <fullName evidence="5">Major facilitator superfamily (MFS) profile domain-containing protein</fullName>
    </recommendedName>
</protein>
<dbReference type="EMBL" id="GG745328">
    <property type="protein sequence ID" value="KNE54086.1"/>
    <property type="molecule type" value="Genomic_DNA"/>
</dbReference>
<dbReference type="Proteomes" id="UP000054350">
    <property type="component" value="Unassembled WGS sequence"/>
</dbReference>
<dbReference type="VEuPathDB" id="FungiDB:AMAG_00088"/>
<dbReference type="PANTHER" id="PTHR11360">
    <property type="entry name" value="MONOCARBOXYLATE TRANSPORTER"/>
    <property type="match status" value="1"/>
</dbReference>
<evidence type="ECO:0000256" key="2">
    <source>
        <dbReference type="ARBA" id="ARBA00006727"/>
    </source>
</evidence>
<keyword evidence="4" id="KW-1133">Transmembrane helix</keyword>
<dbReference type="Gene3D" id="1.20.1250.20">
    <property type="entry name" value="MFS general substrate transporter like domains"/>
    <property type="match status" value="2"/>
</dbReference>
<feature type="transmembrane region" description="Helical" evidence="4">
    <location>
        <begin position="333"/>
        <end position="353"/>
    </location>
</feature>
<dbReference type="InterPro" id="IPR011701">
    <property type="entry name" value="MFS"/>
</dbReference>
<proteinExistence type="inferred from homology"/>
<dbReference type="InterPro" id="IPR036259">
    <property type="entry name" value="MFS_trans_sf"/>
</dbReference>
<reference evidence="6 7" key="1">
    <citation type="submission" date="2009-11" db="EMBL/GenBank/DDBJ databases">
        <title>Annotation of Allomyces macrogynus ATCC 38327.</title>
        <authorList>
            <consortium name="The Broad Institute Genome Sequencing Platform"/>
            <person name="Russ C."/>
            <person name="Cuomo C."/>
            <person name="Burger G."/>
            <person name="Gray M.W."/>
            <person name="Holland P.W.H."/>
            <person name="King N."/>
            <person name="Lang F.B.F."/>
            <person name="Roger A.J."/>
            <person name="Ruiz-Trillo I."/>
            <person name="Young S.K."/>
            <person name="Zeng Q."/>
            <person name="Gargeya S."/>
            <person name="Fitzgerald M."/>
            <person name="Haas B."/>
            <person name="Abouelleil A."/>
            <person name="Alvarado L."/>
            <person name="Arachchi H.M."/>
            <person name="Berlin A."/>
            <person name="Chapman S.B."/>
            <person name="Gearin G."/>
            <person name="Goldberg J."/>
            <person name="Griggs A."/>
            <person name="Gujja S."/>
            <person name="Hansen M."/>
            <person name="Heiman D."/>
            <person name="Howarth C."/>
            <person name="Larimer J."/>
            <person name="Lui A."/>
            <person name="MacDonald P.J.P."/>
            <person name="McCowen C."/>
            <person name="Montmayeur A."/>
            <person name="Murphy C."/>
            <person name="Neiman D."/>
            <person name="Pearson M."/>
            <person name="Priest M."/>
            <person name="Roberts A."/>
            <person name="Saif S."/>
            <person name="Shea T."/>
            <person name="Sisk P."/>
            <person name="Stolte C."/>
            <person name="Sykes S."/>
            <person name="Wortman J."/>
            <person name="Nusbaum C."/>
            <person name="Birren B."/>
        </authorList>
    </citation>
    <scope>NUCLEOTIDE SEQUENCE [LARGE SCALE GENOMIC DNA]</scope>
    <source>
        <strain evidence="6 7">ATCC 38327</strain>
    </source>
</reference>
<dbReference type="SUPFAM" id="SSF103473">
    <property type="entry name" value="MFS general substrate transporter"/>
    <property type="match status" value="1"/>
</dbReference>
<organism evidence="6 7">
    <name type="scientific">Allomyces macrogynus (strain ATCC 38327)</name>
    <name type="common">Allomyces javanicus var. macrogynus</name>
    <dbReference type="NCBI Taxonomy" id="578462"/>
    <lineage>
        <taxon>Eukaryota</taxon>
        <taxon>Fungi</taxon>
        <taxon>Fungi incertae sedis</taxon>
        <taxon>Blastocladiomycota</taxon>
        <taxon>Blastocladiomycetes</taxon>
        <taxon>Blastocladiales</taxon>
        <taxon>Blastocladiaceae</taxon>
        <taxon>Allomyces</taxon>
    </lineage>
</organism>
<sequence>MSNLLARHFGDTTSRRTEADLERERFLIGSIPFQRWVLFPAGVIVQLAVGSLYAWSVYNAPIAALLESTAETVSYTFYIAIAGFGLAAFLGGPWLERNGPRRMVSIGSVMFFLAHMLAGVACHIKSVALLYVGYGVLGGLGIGFVYICPVSVLTKWFPEIRGLASSVGVAAFGAGAVIASFTQDALITSHGPRNTFFILGAVYFVLSFGSAMLLRYPPPVAPVMTRVDSPQDDIDKNDTEATPAVEKGNEPSPLGTTLAEDLLSRNFAFVYVIFFLAVIPGLVTISRVSDMVKTAFGKPKSTGTWVTGVNGIFNVLGRMVFGALSDKFGRMPMMLVSITLTIISLVVVLISINNQQFELFLVFFFALTSAFGAALGLIPGLLSDCFSAARIGALFGTAMTAWAAGGVAGGVAFTAVIKSQREAGVKPWHVYDIAFYSMIPLAALGLILAGIFWKVRRTAVART</sequence>
<evidence type="ECO:0000313" key="7">
    <source>
        <dbReference type="Proteomes" id="UP000054350"/>
    </source>
</evidence>
<feature type="transmembrane region" description="Helical" evidence="4">
    <location>
        <begin position="394"/>
        <end position="413"/>
    </location>
</feature>
<gene>
    <name evidence="6" type="ORF">AMAG_00088</name>
</gene>
<keyword evidence="7" id="KW-1185">Reference proteome</keyword>
<accession>A0A0L0RVI9</accession>
<feature type="transmembrane region" description="Helical" evidence="4">
    <location>
        <begin position="196"/>
        <end position="216"/>
    </location>
</feature>
<feature type="transmembrane region" description="Helical" evidence="4">
    <location>
        <begin position="75"/>
        <end position="95"/>
    </location>
</feature>
<reference evidence="7" key="2">
    <citation type="submission" date="2009-11" db="EMBL/GenBank/DDBJ databases">
        <title>The Genome Sequence of Allomyces macrogynus strain ATCC 38327.</title>
        <authorList>
            <consortium name="The Broad Institute Genome Sequencing Platform"/>
            <person name="Russ C."/>
            <person name="Cuomo C."/>
            <person name="Shea T."/>
            <person name="Young S.K."/>
            <person name="Zeng Q."/>
            <person name="Koehrsen M."/>
            <person name="Haas B."/>
            <person name="Borodovsky M."/>
            <person name="Guigo R."/>
            <person name="Alvarado L."/>
            <person name="Berlin A."/>
            <person name="Borenstein D."/>
            <person name="Chen Z."/>
            <person name="Engels R."/>
            <person name="Freedman E."/>
            <person name="Gellesch M."/>
            <person name="Goldberg J."/>
            <person name="Griggs A."/>
            <person name="Gujja S."/>
            <person name="Heiman D."/>
            <person name="Hepburn T."/>
            <person name="Howarth C."/>
            <person name="Jen D."/>
            <person name="Larson L."/>
            <person name="Lewis B."/>
            <person name="Mehta T."/>
            <person name="Park D."/>
            <person name="Pearson M."/>
            <person name="Roberts A."/>
            <person name="Saif S."/>
            <person name="Shenoy N."/>
            <person name="Sisk P."/>
            <person name="Stolte C."/>
            <person name="Sykes S."/>
            <person name="Walk T."/>
            <person name="White J."/>
            <person name="Yandava C."/>
            <person name="Burger G."/>
            <person name="Gray M.W."/>
            <person name="Holland P.W.H."/>
            <person name="King N."/>
            <person name="Lang F.B.F."/>
            <person name="Roger A.J."/>
            <person name="Ruiz-Trillo I."/>
            <person name="Lander E."/>
            <person name="Nusbaum C."/>
        </authorList>
    </citation>
    <scope>NUCLEOTIDE SEQUENCE [LARGE SCALE GENOMIC DNA]</scope>
    <source>
        <strain evidence="7">ATCC 38327</strain>
    </source>
</reference>